<protein>
    <submittedName>
        <fullName evidence="2">Uncharacterized protein</fullName>
    </submittedName>
</protein>
<dbReference type="EMBL" id="JAIWYP010000010">
    <property type="protein sequence ID" value="KAH3746821.1"/>
    <property type="molecule type" value="Genomic_DNA"/>
</dbReference>
<evidence type="ECO:0000313" key="3">
    <source>
        <dbReference type="Proteomes" id="UP000828390"/>
    </source>
</evidence>
<gene>
    <name evidence="2" type="ORF">DPMN_181238</name>
</gene>
<keyword evidence="3" id="KW-1185">Reference proteome</keyword>
<feature type="region of interest" description="Disordered" evidence="1">
    <location>
        <begin position="20"/>
        <end position="59"/>
    </location>
</feature>
<organism evidence="2 3">
    <name type="scientific">Dreissena polymorpha</name>
    <name type="common">Zebra mussel</name>
    <name type="synonym">Mytilus polymorpha</name>
    <dbReference type="NCBI Taxonomy" id="45954"/>
    <lineage>
        <taxon>Eukaryota</taxon>
        <taxon>Metazoa</taxon>
        <taxon>Spiralia</taxon>
        <taxon>Lophotrochozoa</taxon>
        <taxon>Mollusca</taxon>
        <taxon>Bivalvia</taxon>
        <taxon>Autobranchia</taxon>
        <taxon>Heteroconchia</taxon>
        <taxon>Euheterodonta</taxon>
        <taxon>Imparidentia</taxon>
        <taxon>Neoheterodontei</taxon>
        <taxon>Myida</taxon>
        <taxon>Dreissenoidea</taxon>
        <taxon>Dreissenidae</taxon>
        <taxon>Dreissena</taxon>
    </lineage>
</organism>
<reference evidence="2" key="1">
    <citation type="journal article" date="2019" name="bioRxiv">
        <title>The Genome of the Zebra Mussel, Dreissena polymorpha: A Resource for Invasive Species Research.</title>
        <authorList>
            <person name="McCartney M.A."/>
            <person name="Auch B."/>
            <person name="Kono T."/>
            <person name="Mallez S."/>
            <person name="Zhang Y."/>
            <person name="Obille A."/>
            <person name="Becker A."/>
            <person name="Abrahante J.E."/>
            <person name="Garbe J."/>
            <person name="Badalamenti J.P."/>
            <person name="Herman A."/>
            <person name="Mangelson H."/>
            <person name="Liachko I."/>
            <person name="Sullivan S."/>
            <person name="Sone E.D."/>
            <person name="Koren S."/>
            <person name="Silverstein K.A.T."/>
            <person name="Beckman K.B."/>
            <person name="Gohl D.M."/>
        </authorList>
    </citation>
    <scope>NUCLEOTIDE SEQUENCE</scope>
    <source>
        <strain evidence="2">Duluth1</strain>
        <tissue evidence="2">Whole animal</tissue>
    </source>
</reference>
<proteinExistence type="predicted"/>
<feature type="compositionally biased region" description="Polar residues" evidence="1">
    <location>
        <begin position="28"/>
        <end position="38"/>
    </location>
</feature>
<accession>A0A9D4DDA8</accession>
<name>A0A9D4DDA8_DREPO</name>
<feature type="compositionally biased region" description="Polar residues" evidence="1">
    <location>
        <begin position="48"/>
        <end position="59"/>
    </location>
</feature>
<comment type="caution">
    <text evidence="2">The sequence shown here is derived from an EMBL/GenBank/DDBJ whole genome shotgun (WGS) entry which is preliminary data.</text>
</comment>
<evidence type="ECO:0000256" key="1">
    <source>
        <dbReference type="SAM" id="MobiDB-lite"/>
    </source>
</evidence>
<sequence>MSIFADHVIVEPVDVRALEESTDEHYSSDSLNDATLSSEPGKDIHLQKFSNHGTENQTL</sequence>
<evidence type="ECO:0000313" key="2">
    <source>
        <dbReference type="EMBL" id="KAH3746821.1"/>
    </source>
</evidence>
<dbReference type="Proteomes" id="UP000828390">
    <property type="component" value="Unassembled WGS sequence"/>
</dbReference>
<reference evidence="2" key="2">
    <citation type="submission" date="2020-11" db="EMBL/GenBank/DDBJ databases">
        <authorList>
            <person name="McCartney M.A."/>
            <person name="Auch B."/>
            <person name="Kono T."/>
            <person name="Mallez S."/>
            <person name="Becker A."/>
            <person name="Gohl D.M."/>
            <person name="Silverstein K.A.T."/>
            <person name="Koren S."/>
            <person name="Bechman K.B."/>
            <person name="Herman A."/>
            <person name="Abrahante J.E."/>
            <person name="Garbe J."/>
        </authorList>
    </citation>
    <scope>NUCLEOTIDE SEQUENCE</scope>
    <source>
        <strain evidence="2">Duluth1</strain>
        <tissue evidence="2">Whole animal</tissue>
    </source>
</reference>
<dbReference type="AlphaFoldDB" id="A0A9D4DDA8"/>